<evidence type="ECO:0000256" key="4">
    <source>
        <dbReference type="ARBA" id="ARBA00023163"/>
    </source>
</evidence>
<accession>A0A4P6EQJ0</accession>
<dbReference type="PANTHER" id="PTHR30126:SF40">
    <property type="entry name" value="HTH-TYPE TRANSCRIPTIONAL REGULATOR GLTR"/>
    <property type="match status" value="1"/>
</dbReference>
<dbReference type="PANTHER" id="PTHR30126">
    <property type="entry name" value="HTH-TYPE TRANSCRIPTIONAL REGULATOR"/>
    <property type="match status" value="1"/>
</dbReference>
<dbReference type="PRINTS" id="PR00039">
    <property type="entry name" value="HTHLYSR"/>
</dbReference>
<dbReference type="GO" id="GO:0003700">
    <property type="term" value="F:DNA-binding transcription factor activity"/>
    <property type="evidence" value="ECO:0007669"/>
    <property type="project" value="InterPro"/>
</dbReference>
<dbReference type="AlphaFoldDB" id="A0A4P6EQJ0"/>
<dbReference type="Proteomes" id="UP000291758">
    <property type="component" value="Chromosome"/>
</dbReference>
<evidence type="ECO:0000256" key="3">
    <source>
        <dbReference type="ARBA" id="ARBA00023125"/>
    </source>
</evidence>
<organism evidence="6 7">
    <name type="scientific">Xylanimonas allomyrinae</name>
    <dbReference type="NCBI Taxonomy" id="2509459"/>
    <lineage>
        <taxon>Bacteria</taxon>
        <taxon>Bacillati</taxon>
        <taxon>Actinomycetota</taxon>
        <taxon>Actinomycetes</taxon>
        <taxon>Micrococcales</taxon>
        <taxon>Promicromonosporaceae</taxon>
        <taxon>Xylanimonas</taxon>
    </lineage>
</organism>
<dbReference type="Pfam" id="PF00126">
    <property type="entry name" value="HTH_1"/>
    <property type="match status" value="1"/>
</dbReference>
<feature type="domain" description="HTH lysR-type" evidence="5">
    <location>
        <begin position="1"/>
        <end position="58"/>
    </location>
</feature>
<reference evidence="6 7" key="1">
    <citation type="submission" date="2019-01" db="EMBL/GenBank/DDBJ databases">
        <title>Genome sequencing of strain 2JSPR-7.</title>
        <authorList>
            <person name="Heo J."/>
            <person name="Kim S.-J."/>
            <person name="Kim J.-S."/>
            <person name="Hong S.-B."/>
            <person name="Kwon S.-W."/>
        </authorList>
    </citation>
    <scope>NUCLEOTIDE SEQUENCE [LARGE SCALE GENOMIC DNA]</scope>
    <source>
        <strain evidence="6 7">2JSPR-7</strain>
    </source>
</reference>
<dbReference type="RefSeq" id="WP_129202800.1">
    <property type="nucleotide sequence ID" value="NZ_CP035495.1"/>
</dbReference>
<dbReference type="EMBL" id="CP035495">
    <property type="protein sequence ID" value="QAY62557.1"/>
    <property type="molecule type" value="Genomic_DNA"/>
</dbReference>
<dbReference type="GO" id="GO:0000976">
    <property type="term" value="F:transcription cis-regulatory region binding"/>
    <property type="evidence" value="ECO:0007669"/>
    <property type="project" value="TreeGrafter"/>
</dbReference>
<evidence type="ECO:0000259" key="5">
    <source>
        <dbReference type="PROSITE" id="PS50931"/>
    </source>
</evidence>
<dbReference type="InterPro" id="IPR036388">
    <property type="entry name" value="WH-like_DNA-bd_sf"/>
</dbReference>
<evidence type="ECO:0000256" key="2">
    <source>
        <dbReference type="ARBA" id="ARBA00023015"/>
    </source>
</evidence>
<keyword evidence="2" id="KW-0805">Transcription regulation</keyword>
<evidence type="ECO:0000313" key="7">
    <source>
        <dbReference type="Proteomes" id="UP000291758"/>
    </source>
</evidence>
<dbReference type="OrthoDB" id="3461141at2"/>
<keyword evidence="4" id="KW-0804">Transcription</keyword>
<comment type="similarity">
    <text evidence="1">Belongs to the LysR transcriptional regulatory family.</text>
</comment>
<dbReference type="PROSITE" id="PS50931">
    <property type="entry name" value="HTH_LYSR"/>
    <property type="match status" value="1"/>
</dbReference>
<evidence type="ECO:0000313" key="6">
    <source>
        <dbReference type="EMBL" id="QAY62557.1"/>
    </source>
</evidence>
<dbReference type="SUPFAM" id="SSF46785">
    <property type="entry name" value="Winged helix' DNA-binding domain"/>
    <property type="match status" value="1"/>
</dbReference>
<keyword evidence="7" id="KW-1185">Reference proteome</keyword>
<proteinExistence type="inferred from homology"/>
<name>A0A4P6EQJ0_9MICO</name>
<evidence type="ECO:0000256" key="1">
    <source>
        <dbReference type="ARBA" id="ARBA00009437"/>
    </source>
</evidence>
<dbReference type="InterPro" id="IPR000847">
    <property type="entry name" value="LysR_HTH_N"/>
</dbReference>
<sequence>MDLRGLAALIAVADAGSVTLAAATLGYTQSAVSRQLAGLERSVGMQLTVRVRGGLALTPGGEALVPVAREIVRLWERRAAPQEAAPAVR</sequence>
<dbReference type="Gene3D" id="1.10.10.10">
    <property type="entry name" value="Winged helix-like DNA-binding domain superfamily/Winged helix DNA-binding domain"/>
    <property type="match status" value="1"/>
</dbReference>
<protein>
    <submittedName>
        <fullName evidence="6">LysR family transcriptional regulator</fullName>
    </submittedName>
</protein>
<dbReference type="KEGG" id="xyl:ET495_04065"/>
<keyword evidence="3" id="KW-0238">DNA-binding</keyword>
<dbReference type="InterPro" id="IPR036390">
    <property type="entry name" value="WH_DNA-bd_sf"/>
</dbReference>
<gene>
    <name evidence="6" type="ORF">ET495_04065</name>
</gene>